<protein>
    <submittedName>
        <fullName evidence="1">Uncharacterized protein</fullName>
    </submittedName>
</protein>
<evidence type="ECO:0000313" key="2">
    <source>
        <dbReference type="Proteomes" id="UP001285908"/>
    </source>
</evidence>
<sequence>MSRRLIVECLGSLSAINRLITFGDLLIGCLDVIFPSLVAVGRHIGLTGPLRVFNTSNQARLPAKVIEQDGFAIPGLAIRAYIRCVHCTLTKRNGFESVFHFHPNSTPTSGQTHSDACKASKHEAVCILVPDPPPLTQIGHGVERIRSHVRDHPPGNGHHIPELAQVAADGYPQSTTATTTEPGAACGAWSSLRTLWANLSLPEVAQTLPSSPNLGPHPFATECPAETNHRLHRRKRHAVTEVGSFGLAQVDFMGLVKTHESPAAASLACLETSPAFACPTSMSLHASHLDPLSIRTLGLTHSSDDDLLVSWEAVACCQGTASLTKNGLGCNTAPMCLRLWQTSCVDMLGVEWLSGMAQGLGVSSPIVVRGGLG</sequence>
<evidence type="ECO:0000313" key="1">
    <source>
        <dbReference type="EMBL" id="KAK3485920.1"/>
    </source>
</evidence>
<dbReference type="RefSeq" id="XP_062688683.1">
    <property type="nucleotide sequence ID" value="XM_062839255.1"/>
</dbReference>
<keyword evidence="2" id="KW-1185">Reference proteome</keyword>
<proteinExistence type="predicted"/>
<accession>A0AAJ0MMH2</accession>
<dbReference type="EMBL" id="JAULSX010000009">
    <property type="protein sequence ID" value="KAK3485920.1"/>
    <property type="molecule type" value="Genomic_DNA"/>
</dbReference>
<comment type="caution">
    <text evidence="1">The sequence shown here is derived from an EMBL/GenBank/DDBJ whole genome shotgun (WGS) entry which is preliminary data.</text>
</comment>
<dbReference type="GeneID" id="87876877"/>
<gene>
    <name evidence="1" type="ORF">B0T23DRAFT_408007</name>
</gene>
<dbReference type="Proteomes" id="UP001285908">
    <property type="component" value="Unassembled WGS sequence"/>
</dbReference>
<organism evidence="1 2">
    <name type="scientific">Neurospora hispaniola</name>
    <dbReference type="NCBI Taxonomy" id="588809"/>
    <lineage>
        <taxon>Eukaryota</taxon>
        <taxon>Fungi</taxon>
        <taxon>Dikarya</taxon>
        <taxon>Ascomycota</taxon>
        <taxon>Pezizomycotina</taxon>
        <taxon>Sordariomycetes</taxon>
        <taxon>Sordariomycetidae</taxon>
        <taxon>Sordariales</taxon>
        <taxon>Sordariaceae</taxon>
        <taxon>Neurospora</taxon>
    </lineage>
</organism>
<reference evidence="1 2" key="1">
    <citation type="journal article" date="2023" name="Mol. Phylogenet. Evol.">
        <title>Genome-scale phylogeny and comparative genomics of the fungal order Sordariales.</title>
        <authorList>
            <person name="Hensen N."/>
            <person name="Bonometti L."/>
            <person name="Westerberg I."/>
            <person name="Brannstrom I.O."/>
            <person name="Guillou S."/>
            <person name="Cros-Aarteil S."/>
            <person name="Calhoun S."/>
            <person name="Haridas S."/>
            <person name="Kuo A."/>
            <person name="Mondo S."/>
            <person name="Pangilinan J."/>
            <person name="Riley R."/>
            <person name="LaButti K."/>
            <person name="Andreopoulos B."/>
            <person name="Lipzen A."/>
            <person name="Chen C."/>
            <person name="Yan M."/>
            <person name="Daum C."/>
            <person name="Ng V."/>
            <person name="Clum A."/>
            <person name="Steindorff A."/>
            <person name="Ohm R.A."/>
            <person name="Martin F."/>
            <person name="Silar P."/>
            <person name="Natvig D.O."/>
            <person name="Lalanne C."/>
            <person name="Gautier V."/>
            <person name="Ament-Velasquez S.L."/>
            <person name="Kruys A."/>
            <person name="Hutchinson M.I."/>
            <person name="Powell A.J."/>
            <person name="Barry K."/>
            <person name="Miller A.N."/>
            <person name="Grigoriev I.V."/>
            <person name="Debuchy R."/>
            <person name="Gladieux P."/>
            <person name="Hiltunen Thoren M."/>
            <person name="Johannesson H."/>
        </authorList>
    </citation>
    <scope>NUCLEOTIDE SEQUENCE [LARGE SCALE GENOMIC DNA]</scope>
    <source>
        <strain evidence="1 2">FGSC 10403</strain>
    </source>
</reference>
<dbReference type="AlphaFoldDB" id="A0AAJ0MMH2"/>
<name>A0AAJ0MMH2_9PEZI</name>